<evidence type="ECO:0000313" key="3">
    <source>
        <dbReference type="EMBL" id="CAB4704454.1"/>
    </source>
</evidence>
<dbReference type="SMART" id="SM00257">
    <property type="entry name" value="LysM"/>
    <property type="match status" value="1"/>
</dbReference>
<dbReference type="EMBL" id="CAEZXP010000005">
    <property type="protein sequence ID" value="CAB4704454.1"/>
    <property type="molecule type" value="Genomic_DNA"/>
</dbReference>
<reference evidence="3" key="1">
    <citation type="submission" date="2020-05" db="EMBL/GenBank/DDBJ databases">
        <authorList>
            <person name="Chiriac C."/>
            <person name="Salcher M."/>
            <person name="Ghai R."/>
            <person name="Kavagutti S V."/>
        </authorList>
    </citation>
    <scope>NUCLEOTIDE SEQUENCE</scope>
</reference>
<evidence type="ECO:0000259" key="2">
    <source>
        <dbReference type="PROSITE" id="PS51782"/>
    </source>
</evidence>
<evidence type="ECO:0000256" key="1">
    <source>
        <dbReference type="SAM" id="Phobius"/>
    </source>
</evidence>
<sequence>MNSTDRPVRPLLAPFAFLAVATAAVLLLRPMVQPKHGTGVTTTPAPTHTKQVAQAPKTYTVHAGDTLEDIAAKTGVSTVTLQKLNPGLSPTSLFLEQKVRLR</sequence>
<feature type="transmembrane region" description="Helical" evidence="1">
    <location>
        <begin position="12"/>
        <end position="28"/>
    </location>
</feature>
<organism evidence="3">
    <name type="scientific">freshwater metagenome</name>
    <dbReference type="NCBI Taxonomy" id="449393"/>
    <lineage>
        <taxon>unclassified sequences</taxon>
        <taxon>metagenomes</taxon>
        <taxon>ecological metagenomes</taxon>
    </lineage>
</organism>
<keyword evidence="1" id="KW-0472">Membrane</keyword>
<name>A0A6J6Q8Y4_9ZZZZ</name>
<dbReference type="InterPro" id="IPR036779">
    <property type="entry name" value="LysM_dom_sf"/>
</dbReference>
<dbReference type="AlphaFoldDB" id="A0A6J6Q8Y4"/>
<dbReference type="CDD" id="cd00118">
    <property type="entry name" value="LysM"/>
    <property type="match status" value="1"/>
</dbReference>
<accession>A0A6J6Q8Y4</accession>
<dbReference type="InterPro" id="IPR018392">
    <property type="entry name" value="LysM"/>
</dbReference>
<keyword evidence="1" id="KW-0812">Transmembrane</keyword>
<feature type="domain" description="LysM" evidence="2">
    <location>
        <begin position="57"/>
        <end position="101"/>
    </location>
</feature>
<keyword evidence="1" id="KW-1133">Transmembrane helix</keyword>
<proteinExistence type="predicted"/>
<dbReference type="SUPFAM" id="SSF54106">
    <property type="entry name" value="LysM domain"/>
    <property type="match status" value="1"/>
</dbReference>
<protein>
    <submittedName>
        <fullName evidence="3">Unannotated protein</fullName>
    </submittedName>
</protein>
<gene>
    <name evidence="3" type="ORF">UFOPK2399_01577</name>
</gene>
<dbReference type="Gene3D" id="3.10.350.10">
    <property type="entry name" value="LysM domain"/>
    <property type="match status" value="1"/>
</dbReference>
<dbReference type="Pfam" id="PF01476">
    <property type="entry name" value="LysM"/>
    <property type="match status" value="1"/>
</dbReference>
<dbReference type="PROSITE" id="PS51782">
    <property type="entry name" value="LYSM"/>
    <property type="match status" value="1"/>
</dbReference>